<proteinExistence type="predicted"/>
<keyword evidence="1" id="KW-0732">Signal</keyword>
<dbReference type="Proteomes" id="UP000199245">
    <property type="component" value="Unassembled WGS sequence"/>
</dbReference>
<dbReference type="AlphaFoldDB" id="A0A1G7F102"/>
<evidence type="ECO:0008006" key="4">
    <source>
        <dbReference type="Google" id="ProtNLM"/>
    </source>
</evidence>
<organism evidence="2 3">
    <name type="scientific">Bradyrhizobium brasilense</name>
    <dbReference type="NCBI Taxonomy" id="1419277"/>
    <lineage>
        <taxon>Bacteria</taxon>
        <taxon>Pseudomonadati</taxon>
        <taxon>Pseudomonadota</taxon>
        <taxon>Alphaproteobacteria</taxon>
        <taxon>Hyphomicrobiales</taxon>
        <taxon>Nitrobacteraceae</taxon>
        <taxon>Bradyrhizobium</taxon>
    </lineage>
</organism>
<accession>A0A1G7F102</accession>
<protein>
    <recommendedName>
        <fullName evidence="4">DUF3551 domain-containing protein</fullName>
    </recommendedName>
</protein>
<evidence type="ECO:0000256" key="1">
    <source>
        <dbReference type="SAM" id="SignalP"/>
    </source>
</evidence>
<feature type="signal peptide" evidence="1">
    <location>
        <begin position="1"/>
        <end position="21"/>
    </location>
</feature>
<feature type="chain" id="PRO_5011580164" description="DUF3551 domain-containing protein" evidence="1">
    <location>
        <begin position="22"/>
        <end position="68"/>
    </location>
</feature>
<name>A0A1G7F102_9BRAD</name>
<evidence type="ECO:0000313" key="3">
    <source>
        <dbReference type="Proteomes" id="UP000199245"/>
    </source>
</evidence>
<reference evidence="2 3" key="1">
    <citation type="submission" date="2016-10" db="EMBL/GenBank/DDBJ databases">
        <authorList>
            <person name="de Groot N.N."/>
        </authorList>
    </citation>
    <scope>NUCLEOTIDE SEQUENCE [LARGE SCALE GENOMIC DNA]</scope>
    <source>
        <strain evidence="2 3">R5</strain>
    </source>
</reference>
<evidence type="ECO:0000313" key="2">
    <source>
        <dbReference type="EMBL" id="SDE69396.1"/>
    </source>
</evidence>
<dbReference type="EMBL" id="FMZW01000032">
    <property type="protein sequence ID" value="SDE69396.1"/>
    <property type="molecule type" value="Genomic_DNA"/>
</dbReference>
<dbReference type="RefSeq" id="WP_092087212.1">
    <property type="nucleotide sequence ID" value="NZ_FMZW01000032.1"/>
</dbReference>
<gene>
    <name evidence="2" type="ORF">SAMN05216337_103225</name>
</gene>
<sequence>MKKLLFVTASAVALATPAVPAFVAAAAAQPVATKLQLADTSYPQCAEDPLDGICDLFFCLTDPACVQH</sequence>